<comment type="caution">
    <text evidence="2">The sequence shown here is derived from an EMBL/GenBank/DDBJ whole genome shotgun (WGS) entry which is preliminary data.</text>
</comment>
<dbReference type="GeneID" id="89938488"/>
<dbReference type="EMBL" id="MU853333">
    <property type="protein sequence ID" value="KAK4116581.1"/>
    <property type="molecule type" value="Genomic_DNA"/>
</dbReference>
<keyword evidence="3" id="KW-1185">Reference proteome</keyword>
<name>A0AAN6TM37_9PEZI</name>
<reference evidence="2" key="1">
    <citation type="journal article" date="2023" name="Mol. Phylogenet. Evol.">
        <title>Genome-scale phylogeny and comparative genomics of the fungal order Sordariales.</title>
        <authorList>
            <person name="Hensen N."/>
            <person name="Bonometti L."/>
            <person name="Westerberg I."/>
            <person name="Brannstrom I.O."/>
            <person name="Guillou S."/>
            <person name="Cros-Aarteil S."/>
            <person name="Calhoun S."/>
            <person name="Haridas S."/>
            <person name="Kuo A."/>
            <person name="Mondo S."/>
            <person name="Pangilinan J."/>
            <person name="Riley R."/>
            <person name="LaButti K."/>
            <person name="Andreopoulos B."/>
            <person name="Lipzen A."/>
            <person name="Chen C."/>
            <person name="Yan M."/>
            <person name="Daum C."/>
            <person name="Ng V."/>
            <person name="Clum A."/>
            <person name="Steindorff A."/>
            <person name="Ohm R.A."/>
            <person name="Martin F."/>
            <person name="Silar P."/>
            <person name="Natvig D.O."/>
            <person name="Lalanne C."/>
            <person name="Gautier V."/>
            <person name="Ament-Velasquez S.L."/>
            <person name="Kruys A."/>
            <person name="Hutchinson M.I."/>
            <person name="Powell A.J."/>
            <person name="Barry K."/>
            <person name="Miller A.N."/>
            <person name="Grigoriev I.V."/>
            <person name="Debuchy R."/>
            <person name="Gladieux P."/>
            <person name="Hiltunen Thoren M."/>
            <person name="Johannesson H."/>
        </authorList>
    </citation>
    <scope>NUCLEOTIDE SEQUENCE</scope>
    <source>
        <strain evidence="2">CBS 508.74</strain>
    </source>
</reference>
<reference evidence="2" key="2">
    <citation type="submission" date="2023-05" db="EMBL/GenBank/DDBJ databases">
        <authorList>
            <consortium name="Lawrence Berkeley National Laboratory"/>
            <person name="Steindorff A."/>
            <person name="Hensen N."/>
            <person name="Bonometti L."/>
            <person name="Westerberg I."/>
            <person name="Brannstrom I.O."/>
            <person name="Guillou S."/>
            <person name="Cros-Aarteil S."/>
            <person name="Calhoun S."/>
            <person name="Haridas S."/>
            <person name="Kuo A."/>
            <person name="Mondo S."/>
            <person name="Pangilinan J."/>
            <person name="Riley R."/>
            <person name="Labutti K."/>
            <person name="Andreopoulos B."/>
            <person name="Lipzen A."/>
            <person name="Chen C."/>
            <person name="Yanf M."/>
            <person name="Daum C."/>
            <person name="Ng V."/>
            <person name="Clum A."/>
            <person name="Ohm R."/>
            <person name="Martin F."/>
            <person name="Silar P."/>
            <person name="Natvig D."/>
            <person name="Lalanne C."/>
            <person name="Gautier V."/>
            <person name="Ament-Velasquez S.L."/>
            <person name="Kruys A."/>
            <person name="Hutchinson M.I."/>
            <person name="Powell A.J."/>
            <person name="Barry K."/>
            <person name="Miller A.N."/>
            <person name="Grigoriev I.V."/>
            <person name="Debuchy R."/>
            <person name="Gladieux P."/>
            <person name="Thoren M.H."/>
            <person name="Johannesson H."/>
        </authorList>
    </citation>
    <scope>NUCLEOTIDE SEQUENCE</scope>
    <source>
        <strain evidence="2">CBS 508.74</strain>
    </source>
</reference>
<evidence type="ECO:0000313" key="2">
    <source>
        <dbReference type="EMBL" id="KAK4116581.1"/>
    </source>
</evidence>
<gene>
    <name evidence="2" type="ORF">N656DRAFT_774882</name>
</gene>
<sequence>MPTSSPGASGSAPIPPISHFISSLSRACRQPSPSPPASSFPFPNSNPTGRSLPLSYPSPPSHNLTSDQYLGLTFPRKKALRSGWRGVRVGTQTS</sequence>
<dbReference type="AlphaFoldDB" id="A0AAN6TM37"/>
<evidence type="ECO:0000256" key="1">
    <source>
        <dbReference type="SAM" id="MobiDB-lite"/>
    </source>
</evidence>
<dbReference type="RefSeq" id="XP_064674151.1">
    <property type="nucleotide sequence ID" value="XM_064814363.1"/>
</dbReference>
<organism evidence="2 3">
    <name type="scientific">Canariomyces notabilis</name>
    <dbReference type="NCBI Taxonomy" id="2074819"/>
    <lineage>
        <taxon>Eukaryota</taxon>
        <taxon>Fungi</taxon>
        <taxon>Dikarya</taxon>
        <taxon>Ascomycota</taxon>
        <taxon>Pezizomycotina</taxon>
        <taxon>Sordariomycetes</taxon>
        <taxon>Sordariomycetidae</taxon>
        <taxon>Sordariales</taxon>
        <taxon>Chaetomiaceae</taxon>
        <taxon>Canariomyces</taxon>
    </lineage>
</organism>
<feature type="region of interest" description="Disordered" evidence="1">
    <location>
        <begin position="24"/>
        <end position="68"/>
    </location>
</feature>
<accession>A0AAN6TM37</accession>
<proteinExistence type="predicted"/>
<feature type="compositionally biased region" description="Low complexity" evidence="1">
    <location>
        <begin position="39"/>
        <end position="55"/>
    </location>
</feature>
<dbReference type="Proteomes" id="UP001302812">
    <property type="component" value="Unassembled WGS sequence"/>
</dbReference>
<protein>
    <submittedName>
        <fullName evidence="2">Uncharacterized protein</fullName>
    </submittedName>
</protein>
<evidence type="ECO:0000313" key="3">
    <source>
        <dbReference type="Proteomes" id="UP001302812"/>
    </source>
</evidence>